<proteinExistence type="predicted"/>
<organism evidence="1">
    <name type="scientific">marine sediment metagenome</name>
    <dbReference type="NCBI Taxonomy" id="412755"/>
    <lineage>
        <taxon>unclassified sequences</taxon>
        <taxon>metagenomes</taxon>
        <taxon>ecological metagenomes</taxon>
    </lineage>
</organism>
<protein>
    <submittedName>
        <fullName evidence="1">Uncharacterized protein</fullName>
    </submittedName>
</protein>
<dbReference type="EMBL" id="BARW01015599">
    <property type="protein sequence ID" value="GAI96643.1"/>
    <property type="molecule type" value="Genomic_DNA"/>
</dbReference>
<reference evidence="1" key="1">
    <citation type="journal article" date="2014" name="Front. Microbiol.">
        <title>High frequency of phylogenetically diverse reductive dehalogenase-homologous genes in deep subseafloor sedimentary metagenomes.</title>
        <authorList>
            <person name="Kawai M."/>
            <person name="Futagami T."/>
            <person name="Toyoda A."/>
            <person name="Takaki Y."/>
            <person name="Nishi S."/>
            <person name="Hori S."/>
            <person name="Arai W."/>
            <person name="Tsubouchi T."/>
            <person name="Morono Y."/>
            <person name="Uchiyama I."/>
            <person name="Ito T."/>
            <person name="Fujiyama A."/>
            <person name="Inagaki F."/>
            <person name="Takami H."/>
        </authorList>
    </citation>
    <scope>NUCLEOTIDE SEQUENCE</scope>
    <source>
        <strain evidence="1">Expedition CK06-06</strain>
    </source>
</reference>
<accession>X1SUK8</accession>
<dbReference type="AlphaFoldDB" id="X1SUK8"/>
<sequence length="131" mass="13907">MKRKRSSRRKNTNLLKLAEAGVIASIMTQNMAGTTLRNFVTNENPSDGVTFMELVRGSPAVMGAKGGLGIGRPAMSTGANWDTLWQNTKSNAVPLLVGVIGTPIIFRAGKKFARPVLTPIRGLLKGSGVTV</sequence>
<comment type="caution">
    <text evidence="1">The sequence shown here is derived from an EMBL/GenBank/DDBJ whole genome shotgun (WGS) entry which is preliminary data.</text>
</comment>
<evidence type="ECO:0000313" key="1">
    <source>
        <dbReference type="EMBL" id="GAI96643.1"/>
    </source>
</evidence>
<name>X1SUK8_9ZZZZ</name>
<gene>
    <name evidence="1" type="ORF">S12H4_27336</name>
</gene>